<dbReference type="EMBL" id="NBWZ01000001">
    <property type="protein sequence ID" value="RFA08281.1"/>
    <property type="molecule type" value="Genomic_DNA"/>
</dbReference>
<feature type="transmembrane region" description="Helical" evidence="7">
    <location>
        <begin position="15"/>
        <end position="35"/>
    </location>
</feature>
<protein>
    <submittedName>
        <fullName evidence="9">ABC transporter permease</fullName>
    </submittedName>
</protein>
<feature type="transmembrane region" description="Helical" evidence="7">
    <location>
        <begin position="191"/>
        <end position="212"/>
    </location>
</feature>
<sequence>MSGFFRWLAGLPPLAQIPIIILAFLAVIAIVLFLVEIAPRRGLRYTIIRLAVCVLVPFGALVFFGIYNSAIWIAAVAAVLGGVFFLIDYRSRQGAGYLFQLIAFMAPAFILLIIGLVYPTIKTAGAAFMSNDGTSFVGLNNFAWLFSSADGLTAFLNTIVWVLIAPIASTIFGLAYAYFIDKSRGEKFFKVLVFMPMAISFVGASIIFRFFYDVRQGDSQIGLLNQIVIWFGGQPVDWLGAQPWNTLFLVVVLIWTQTGFAMVVLSAAIKGVPQEQNEAASIDGTNAWQAFINVTVPGIRSSLIVVLTTISIASLKVYDIVSAMTGGRNDTTVLGFEMVRQFQLGSRDGYSSALAVVLFLLVLPIIVFNARQIKNQREIR</sequence>
<evidence type="ECO:0000256" key="6">
    <source>
        <dbReference type="ARBA" id="ARBA00023136"/>
    </source>
</evidence>
<dbReference type="AlphaFoldDB" id="A0A3E0VEW7"/>
<feature type="transmembrane region" description="Helical" evidence="7">
    <location>
        <begin position="70"/>
        <end position="89"/>
    </location>
</feature>
<dbReference type="SUPFAM" id="SSF161098">
    <property type="entry name" value="MetI-like"/>
    <property type="match status" value="1"/>
</dbReference>
<gene>
    <name evidence="9" type="ORF">B7R54_02865</name>
</gene>
<evidence type="ECO:0000256" key="7">
    <source>
        <dbReference type="RuleBase" id="RU363032"/>
    </source>
</evidence>
<dbReference type="InterPro" id="IPR035906">
    <property type="entry name" value="MetI-like_sf"/>
</dbReference>
<organism evidence="9 10">
    <name type="scientific">Subtercola boreus</name>
    <dbReference type="NCBI Taxonomy" id="120213"/>
    <lineage>
        <taxon>Bacteria</taxon>
        <taxon>Bacillati</taxon>
        <taxon>Actinomycetota</taxon>
        <taxon>Actinomycetes</taxon>
        <taxon>Micrococcales</taxon>
        <taxon>Microbacteriaceae</taxon>
        <taxon>Subtercola</taxon>
    </lineage>
</organism>
<proteinExistence type="inferred from homology"/>
<name>A0A3E0VEW7_9MICO</name>
<evidence type="ECO:0000256" key="2">
    <source>
        <dbReference type="ARBA" id="ARBA00022448"/>
    </source>
</evidence>
<dbReference type="RefSeq" id="WP_116413693.1">
    <property type="nucleotide sequence ID" value="NZ_NBWZ01000001.1"/>
</dbReference>
<evidence type="ECO:0000256" key="1">
    <source>
        <dbReference type="ARBA" id="ARBA00004651"/>
    </source>
</evidence>
<feature type="transmembrane region" description="Helical" evidence="7">
    <location>
        <begin position="154"/>
        <end position="179"/>
    </location>
</feature>
<feature type="transmembrane region" description="Helical" evidence="7">
    <location>
        <begin position="101"/>
        <end position="121"/>
    </location>
</feature>
<evidence type="ECO:0000256" key="4">
    <source>
        <dbReference type="ARBA" id="ARBA00022692"/>
    </source>
</evidence>
<evidence type="ECO:0000259" key="8">
    <source>
        <dbReference type="PROSITE" id="PS50928"/>
    </source>
</evidence>
<keyword evidence="5 7" id="KW-1133">Transmembrane helix</keyword>
<dbReference type="InterPro" id="IPR000515">
    <property type="entry name" value="MetI-like"/>
</dbReference>
<evidence type="ECO:0000256" key="3">
    <source>
        <dbReference type="ARBA" id="ARBA00022475"/>
    </source>
</evidence>
<dbReference type="Pfam" id="PF00528">
    <property type="entry name" value="BPD_transp_1"/>
    <property type="match status" value="1"/>
</dbReference>
<reference evidence="9 10" key="1">
    <citation type="submission" date="2017-04" db="EMBL/GenBank/DDBJ databases">
        <title>Comparative genome analysis of Subtercola boreus.</title>
        <authorList>
            <person name="Cho Y.-J."/>
            <person name="Cho A."/>
            <person name="Kim O.-S."/>
            <person name="Lee J.-I."/>
        </authorList>
    </citation>
    <scope>NUCLEOTIDE SEQUENCE [LARGE SCALE GENOMIC DNA]</scope>
    <source>
        <strain evidence="9 10">K300</strain>
    </source>
</reference>
<dbReference type="PANTHER" id="PTHR30193:SF18">
    <property type="entry name" value="OSMOPROTECTIVE COMPOUNDS UPTAKE PERMEASE PROTEIN GGTC"/>
    <property type="match status" value="1"/>
</dbReference>
<feature type="transmembrane region" description="Helical" evidence="7">
    <location>
        <begin position="290"/>
        <end position="315"/>
    </location>
</feature>
<dbReference type="PROSITE" id="PS50928">
    <property type="entry name" value="ABC_TM1"/>
    <property type="match status" value="1"/>
</dbReference>
<dbReference type="PANTHER" id="PTHR30193">
    <property type="entry name" value="ABC TRANSPORTER PERMEASE PROTEIN"/>
    <property type="match status" value="1"/>
</dbReference>
<feature type="transmembrane region" description="Helical" evidence="7">
    <location>
        <begin position="247"/>
        <end position="269"/>
    </location>
</feature>
<evidence type="ECO:0000313" key="9">
    <source>
        <dbReference type="EMBL" id="RFA08281.1"/>
    </source>
</evidence>
<feature type="transmembrane region" description="Helical" evidence="7">
    <location>
        <begin position="47"/>
        <end position="64"/>
    </location>
</feature>
<keyword evidence="3" id="KW-1003">Cell membrane</keyword>
<keyword evidence="10" id="KW-1185">Reference proteome</keyword>
<feature type="domain" description="ABC transmembrane type-1" evidence="8">
    <location>
        <begin position="155"/>
        <end position="369"/>
    </location>
</feature>
<dbReference type="Proteomes" id="UP000256486">
    <property type="component" value="Unassembled WGS sequence"/>
</dbReference>
<dbReference type="InterPro" id="IPR051393">
    <property type="entry name" value="ABC_transporter_permease"/>
</dbReference>
<dbReference type="Gene3D" id="1.10.3720.10">
    <property type="entry name" value="MetI-like"/>
    <property type="match status" value="1"/>
</dbReference>
<dbReference type="OrthoDB" id="3515028at2"/>
<keyword evidence="4 7" id="KW-0812">Transmembrane</keyword>
<dbReference type="GO" id="GO:0005886">
    <property type="term" value="C:plasma membrane"/>
    <property type="evidence" value="ECO:0007669"/>
    <property type="project" value="UniProtKB-SubCell"/>
</dbReference>
<comment type="caution">
    <text evidence="9">The sequence shown here is derived from an EMBL/GenBank/DDBJ whole genome shotgun (WGS) entry which is preliminary data.</text>
</comment>
<keyword evidence="2 7" id="KW-0813">Transport</keyword>
<accession>A0A3E0VEW7</accession>
<evidence type="ECO:0000256" key="5">
    <source>
        <dbReference type="ARBA" id="ARBA00022989"/>
    </source>
</evidence>
<evidence type="ECO:0000313" key="10">
    <source>
        <dbReference type="Proteomes" id="UP000256486"/>
    </source>
</evidence>
<comment type="subcellular location">
    <subcellularLocation>
        <location evidence="1 7">Cell membrane</location>
        <topology evidence="1 7">Multi-pass membrane protein</topology>
    </subcellularLocation>
</comment>
<keyword evidence="6 7" id="KW-0472">Membrane</keyword>
<feature type="transmembrane region" description="Helical" evidence="7">
    <location>
        <begin position="350"/>
        <end position="370"/>
    </location>
</feature>
<comment type="similarity">
    <text evidence="7">Belongs to the binding-protein-dependent transport system permease family.</text>
</comment>
<dbReference type="GO" id="GO:0055085">
    <property type="term" value="P:transmembrane transport"/>
    <property type="evidence" value="ECO:0007669"/>
    <property type="project" value="InterPro"/>
</dbReference>
<dbReference type="CDD" id="cd06261">
    <property type="entry name" value="TM_PBP2"/>
    <property type="match status" value="1"/>
</dbReference>